<dbReference type="Pfam" id="PF14533">
    <property type="entry name" value="USP7_C2"/>
    <property type="match status" value="1"/>
</dbReference>
<dbReference type="VEuPathDB" id="FungiDB:H257_03198"/>
<evidence type="ECO:0000259" key="20">
    <source>
        <dbReference type="Pfam" id="PF07885"/>
    </source>
</evidence>
<proteinExistence type="inferred from homology"/>
<evidence type="ECO:0000256" key="12">
    <source>
        <dbReference type="ARBA" id="ARBA00022882"/>
    </source>
</evidence>
<keyword evidence="17 18" id="KW-0407">Ion channel</keyword>
<feature type="domain" description="Potassium channel" evidence="20">
    <location>
        <begin position="509"/>
        <end position="580"/>
    </location>
</feature>
<feature type="transmembrane region" description="Helical" evidence="19">
    <location>
        <begin position="561"/>
        <end position="582"/>
    </location>
</feature>
<evidence type="ECO:0000256" key="1">
    <source>
        <dbReference type="ARBA" id="ARBA00000707"/>
    </source>
</evidence>
<evidence type="ECO:0000256" key="7">
    <source>
        <dbReference type="ARBA" id="ARBA00022670"/>
    </source>
</evidence>
<evidence type="ECO:0000313" key="25">
    <source>
        <dbReference type="Proteomes" id="UP000266643"/>
    </source>
</evidence>
<dbReference type="PANTHER" id="PTHR11767">
    <property type="entry name" value="INWARD RECTIFIER POTASSIUM CHANNEL"/>
    <property type="match status" value="1"/>
</dbReference>
<evidence type="ECO:0000256" key="8">
    <source>
        <dbReference type="ARBA" id="ARBA00022692"/>
    </source>
</evidence>
<dbReference type="InterPro" id="IPR014756">
    <property type="entry name" value="Ig_E-set"/>
</dbReference>
<dbReference type="SUPFAM" id="SSF81324">
    <property type="entry name" value="Voltage-gated potassium channels"/>
    <property type="match status" value="2"/>
</dbReference>
<keyword evidence="16 19" id="KW-0472">Membrane</keyword>
<feature type="domain" description="Inward rectifier potassium channel C-terminal" evidence="23">
    <location>
        <begin position="165"/>
        <end position="333"/>
    </location>
</feature>
<dbReference type="Gene3D" id="1.10.287.70">
    <property type="match status" value="2"/>
</dbReference>
<organism evidence="24 25">
    <name type="scientific">Aphanomyces astaci</name>
    <name type="common">Crayfish plague agent</name>
    <dbReference type="NCBI Taxonomy" id="112090"/>
    <lineage>
        <taxon>Eukaryota</taxon>
        <taxon>Sar</taxon>
        <taxon>Stramenopiles</taxon>
        <taxon>Oomycota</taxon>
        <taxon>Saprolegniomycetes</taxon>
        <taxon>Saprolegniales</taxon>
        <taxon>Verrucalvaceae</taxon>
        <taxon>Aphanomyces</taxon>
    </lineage>
</organism>
<feature type="domain" description="Ubiquitin carboxyl-terminal hydrolase C-terminal" evidence="22">
    <location>
        <begin position="786"/>
        <end position="955"/>
    </location>
</feature>
<dbReference type="Gene3D" id="3.10.20.90">
    <property type="entry name" value="Phosphatidylinositol 3-kinase Catalytic Subunit, Chain A, domain 1"/>
    <property type="match status" value="1"/>
</dbReference>
<dbReference type="GO" id="GO:0034702">
    <property type="term" value="C:monoatomic ion channel complex"/>
    <property type="evidence" value="ECO:0007669"/>
    <property type="project" value="UniProtKB-KW"/>
</dbReference>
<dbReference type="Pfam" id="PF17655">
    <property type="entry name" value="IRK_C"/>
    <property type="match status" value="1"/>
</dbReference>
<evidence type="ECO:0000256" key="4">
    <source>
        <dbReference type="ARBA" id="ARBA00012759"/>
    </source>
</evidence>
<keyword evidence="9" id="KW-0833">Ubl conjugation pathway</keyword>
<dbReference type="PANTHER" id="PTHR11767:SF102">
    <property type="entry name" value="INWARDLY RECTIFYING POTASSIUM CHANNEL 1, ISOFORM F"/>
    <property type="match status" value="1"/>
</dbReference>
<keyword evidence="15 18" id="KW-0406">Ion transport</keyword>
<dbReference type="EMBL" id="QUTD01005383">
    <property type="protein sequence ID" value="RHY62253.1"/>
    <property type="molecule type" value="Genomic_DNA"/>
</dbReference>
<comment type="subcellular location">
    <subcellularLocation>
        <location evidence="2 18">Membrane</location>
        <topology evidence="2 18">Multi-pass membrane protein</topology>
    </subcellularLocation>
</comment>
<feature type="transmembrane region" description="Helical" evidence="19">
    <location>
        <begin position="64"/>
        <end position="97"/>
    </location>
</feature>
<dbReference type="GO" id="GO:0005242">
    <property type="term" value="F:inward rectifier potassium channel activity"/>
    <property type="evidence" value="ECO:0007669"/>
    <property type="project" value="InterPro"/>
</dbReference>
<dbReference type="GO" id="GO:0034765">
    <property type="term" value="P:regulation of monoatomic ion transmembrane transport"/>
    <property type="evidence" value="ECO:0007669"/>
    <property type="project" value="TreeGrafter"/>
</dbReference>
<evidence type="ECO:0000256" key="13">
    <source>
        <dbReference type="ARBA" id="ARBA00022958"/>
    </source>
</evidence>
<dbReference type="InterPro" id="IPR013518">
    <property type="entry name" value="K_chnl_inward-rec_Kir_cyto"/>
</dbReference>
<evidence type="ECO:0000256" key="3">
    <source>
        <dbReference type="ARBA" id="ARBA00009085"/>
    </source>
</evidence>
<gene>
    <name evidence="24" type="ORF">DYB30_001720</name>
</gene>
<keyword evidence="14 19" id="KW-1133">Transmembrane helix</keyword>
<keyword evidence="10" id="KW-0378">Hydrolase</keyword>
<evidence type="ECO:0000313" key="24">
    <source>
        <dbReference type="EMBL" id="RHY62253.1"/>
    </source>
</evidence>
<dbReference type="GO" id="GO:1990573">
    <property type="term" value="P:potassium ion import across plasma membrane"/>
    <property type="evidence" value="ECO:0007669"/>
    <property type="project" value="TreeGrafter"/>
</dbReference>
<accession>A0A397DHM8</accession>
<evidence type="ECO:0000259" key="21">
    <source>
        <dbReference type="Pfam" id="PF12436"/>
    </source>
</evidence>
<evidence type="ECO:0000259" key="23">
    <source>
        <dbReference type="Pfam" id="PF17655"/>
    </source>
</evidence>
<keyword evidence="12 18" id="KW-0851">Voltage-gated channel</keyword>
<dbReference type="InterPro" id="IPR016449">
    <property type="entry name" value="K_chnl_inward-rec_Kir"/>
</dbReference>
<evidence type="ECO:0000256" key="14">
    <source>
        <dbReference type="ARBA" id="ARBA00022989"/>
    </source>
</evidence>
<evidence type="ECO:0000256" key="15">
    <source>
        <dbReference type="ARBA" id="ARBA00023065"/>
    </source>
</evidence>
<dbReference type="AlphaFoldDB" id="A0A397DHM8"/>
<feature type="transmembrane region" description="Helical" evidence="19">
    <location>
        <begin position="528"/>
        <end position="549"/>
    </location>
</feature>
<protein>
    <recommendedName>
        <fullName evidence="4">ubiquitinyl hydrolase 1</fullName>
        <ecNumber evidence="4">3.4.19.12</ecNumber>
    </recommendedName>
</protein>
<evidence type="ECO:0000256" key="9">
    <source>
        <dbReference type="ARBA" id="ARBA00022786"/>
    </source>
</evidence>
<comment type="caution">
    <text evidence="24">The sequence shown here is derived from an EMBL/GenBank/DDBJ whole genome shotgun (WGS) entry which is preliminary data.</text>
</comment>
<dbReference type="InterPro" id="IPR024729">
    <property type="entry name" value="USP7_ICP0-binding_dom"/>
</dbReference>
<dbReference type="SUPFAM" id="SSF81296">
    <property type="entry name" value="E set domains"/>
    <property type="match status" value="1"/>
</dbReference>
<feature type="domain" description="Ubiquitin carboxyl-terminal hydrolase 7 ICP0-binding" evidence="21">
    <location>
        <begin position="609"/>
        <end position="767"/>
    </location>
</feature>
<evidence type="ECO:0000256" key="6">
    <source>
        <dbReference type="ARBA" id="ARBA00022538"/>
    </source>
</evidence>
<dbReference type="Pfam" id="PF12436">
    <property type="entry name" value="USP7_ICP0_bdg"/>
    <property type="match status" value="1"/>
</dbReference>
<evidence type="ECO:0000256" key="10">
    <source>
        <dbReference type="ARBA" id="ARBA00022801"/>
    </source>
</evidence>
<keyword evidence="5 18" id="KW-0813">Transport</keyword>
<keyword evidence="7" id="KW-0645">Protease</keyword>
<dbReference type="InterPro" id="IPR041647">
    <property type="entry name" value="IRK_C"/>
</dbReference>
<dbReference type="PRINTS" id="PR01320">
    <property type="entry name" value="KIRCHANNEL"/>
</dbReference>
<feature type="transmembrane region" description="Helical" evidence="19">
    <location>
        <begin position="487"/>
        <end position="508"/>
    </location>
</feature>
<dbReference type="GO" id="GO:0004843">
    <property type="term" value="F:cysteine-type deubiquitinase activity"/>
    <property type="evidence" value="ECO:0007669"/>
    <property type="project" value="UniProtKB-EC"/>
</dbReference>
<dbReference type="Pfam" id="PF07885">
    <property type="entry name" value="Ion_trans_2"/>
    <property type="match status" value="1"/>
</dbReference>
<keyword evidence="13 18" id="KW-0630">Potassium</keyword>
<evidence type="ECO:0000256" key="11">
    <source>
        <dbReference type="ARBA" id="ARBA00022807"/>
    </source>
</evidence>
<comment type="similarity">
    <text evidence="18">Belongs to the inward rectifier-type potassium channel (TC 1.A.2.1) family.</text>
</comment>
<keyword evidence="8 18" id="KW-0812">Transmembrane</keyword>
<evidence type="ECO:0000256" key="17">
    <source>
        <dbReference type="ARBA" id="ARBA00023303"/>
    </source>
</evidence>
<comment type="similarity">
    <text evidence="3">Belongs to the peptidase C19 family.</text>
</comment>
<reference evidence="24 25" key="1">
    <citation type="submission" date="2018-08" db="EMBL/GenBank/DDBJ databases">
        <title>Aphanomyces genome sequencing and annotation.</title>
        <authorList>
            <person name="Minardi D."/>
            <person name="Oidtmann B."/>
            <person name="Van Der Giezen M."/>
            <person name="Studholme D.J."/>
        </authorList>
    </citation>
    <scope>NUCLEOTIDE SEQUENCE [LARGE SCALE GENOMIC DNA]</scope>
    <source>
        <strain evidence="24 25">D2</strain>
    </source>
</reference>
<evidence type="ECO:0000256" key="19">
    <source>
        <dbReference type="SAM" id="Phobius"/>
    </source>
</evidence>
<dbReference type="GO" id="GO:0005886">
    <property type="term" value="C:plasma membrane"/>
    <property type="evidence" value="ECO:0007669"/>
    <property type="project" value="TreeGrafter"/>
</dbReference>
<evidence type="ECO:0000259" key="22">
    <source>
        <dbReference type="Pfam" id="PF14533"/>
    </source>
</evidence>
<evidence type="ECO:0000256" key="16">
    <source>
        <dbReference type="ARBA" id="ARBA00023136"/>
    </source>
</evidence>
<dbReference type="Proteomes" id="UP000266643">
    <property type="component" value="Unassembled WGS sequence"/>
</dbReference>
<keyword evidence="11" id="KW-0788">Thiol protease</keyword>
<dbReference type="EC" id="3.4.19.12" evidence="4"/>
<dbReference type="InterPro" id="IPR029346">
    <property type="entry name" value="USP_C"/>
</dbReference>
<evidence type="ECO:0000256" key="18">
    <source>
        <dbReference type="RuleBase" id="RU003822"/>
    </source>
</evidence>
<evidence type="ECO:0000256" key="2">
    <source>
        <dbReference type="ARBA" id="ARBA00004141"/>
    </source>
</evidence>
<dbReference type="GO" id="GO:0006508">
    <property type="term" value="P:proteolysis"/>
    <property type="evidence" value="ECO:0007669"/>
    <property type="project" value="UniProtKB-KW"/>
</dbReference>
<sequence>MLSTATHFEAVGTWKDEWLGVSVLASQSDKKGVHDRYFHTTARSSFLDARHHILHNPRAAYKDLVYVLINISWTSFTVWILGISALITALFALVFHFVCVDTDVFEDAFNLSYQSFSTIGFGILYPRNTCGNLALSLEAFISMIIISAFSGLVFVRFSKPRSSAVFSQQCIIQPYGRHLALVIRVANATRCHDLHADSILEASFRVNLMRIEETSATDRTHVLRRYDLLMLQADFLAVRRDIQLVHLIDRSSPLYGVTGLTLAASDFAIQVDLVGVDATTQNTVQGQMLYSALQVEWGVKFQDMCMVEGDAGKEQWIMDFGRLSATVPAPIPVHPPTSPTTSSPLSHAPHTRQLAYAKSRQLSIKDLVAQSTAGDLRDDSLDMQQLGSPVRGSSHYVDMPPSVESAPLRFGRNSRHNPEHLTQSLLNHELSSVQDAATLRASIVSSSAAANVENAPHFDRIYPRQAPLPFSFHTFYTEALKTSWPKIIVYSFVAFVALNLLFAVVYYLEVGTYLVDGVSVYDDILNNNTAFGVCLYYSVHTLSTVGYGAIGPKPSSTYQNFWIMVESTLGIVVITIFTGISWSKFSRPRAHIVFSNKAVLTHHLRTPDAAAPLDMYELLQPESINLLDNPHATLVDSELQHGDIIVVQESIPPPNNRNDQDHVLPTYPSAPLYFDYLLNRVDISFYEVVLPANCSPSRAPLLCLDQQDKVVTTTLTCLLSQSYDSIVAQLAAHVTAIPDALHVRLFPSSSSSGPKLDAPFLHRTSRQLTLRGMVDATQASPHPLSLYYQVLPPSFSILDLERMVKWTLHLSPYEPRWLHASLHVHELLLDPADTVEDALVKLQAHILPPRDDDKEENGSVMTWHLVETRDRSTIVKIHPPDTAVASVFVSPSAPLYVDSVPPQEGNDTTWLGVVGVMHFNSSATAWIHTHSTPCLVHVLTTDTVATVRHRLQRRL</sequence>
<dbReference type="Gene3D" id="2.60.40.1400">
    <property type="entry name" value="G protein-activated inward rectifier potassium channel 1"/>
    <property type="match status" value="1"/>
</dbReference>
<feature type="transmembrane region" description="Helical" evidence="19">
    <location>
        <begin position="133"/>
        <end position="155"/>
    </location>
</feature>
<dbReference type="InterPro" id="IPR013099">
    <property type="entry name" value="K_chnl_dom"/>
</dbReference>
<name>A0A397DHM8_APHAT</name>
<evidence type="ECO:0000256" key="5">
    <source>
        <dbReference type="ARBA" id="ARBA00022448"/>
    </source>
</evidence>
<keyword evidence="6 18" id="KW-0633">Potassium transport</keyword>
<comment type="catalytic activity">
    <reaction evidence="1">
        <text>Thiol-dependent hydrolysis of ester, thioester, amide, peptide and isopeptide bonds formed by the C-terminal Gly of ubiquitin (a 76-residue protein attached to proteins as an intracellular targeting signal).</text>
        <dbReference type="EC" id="3.4.19.12"/>
    </reaction>
</comment>